<comment type="caution">
    <text evidence="2">The sequence shown here is derived from an EMBL/GenBank/DDBJ whole genome shotgun (WGS) entry which is preliminary data.</text>
</comment>
<accession>A0A328PZZ4</accession>
<feature type="transmembrane region" description="Helical" evidence="1">
    <location>
        <begin position="316"/>
        <end position="334"/>
    </location>
</feature>
<gene>
    <name evidence="2" type="ORF">CA615_01465</name>
</gene>
<dbReference type="PANTHER" id="PTHR21530:SF7">
    <property type="entry name" value="TRAB DOMAIN-CONTAINING PROTEIN"/>
    <property type="match status" value="1"/>
</dbReference>
<reference evidence="2 3" key="1">
    <citation type="submission" date="2017-05" db="EMBL/GenBank/DDBJ databases">
        <title>Host range expansion of the Methanosphaera genus to humans and monogastric animals involves recent and extensive reduction in genome content.</title>
        <authorList>
            <person name="Hoedt E.C."/>
            <person name="Volmer J.G."/>
            <person name="Parks D.H."/>
            <person name="Rosewarne C.P."/>
            <person name="Denman S.E."/>
            <person name="Mcsweeney C.S."/>
            <person name="O Cuiv P."/>
            <person name="Hugenholtz P."/>
            <person name="Tyson G.W."/>
            <person name="Morrison M."/>
        </authorList>
    </citation>
    <scope>NUCLEOTIDE SEQUENCE [LARGE SCALE GENOMIC DNA]</scope>
    <source>
        <strain evidence="2 3">PA5</strain>
    </source>
</reference>
<evidence type="ECO:0000313" key="2">
    <source>
        <dbReference type="EMBL" id="RAP03562.1"/>
    </source>
</evidence>
<proteinExistence type="predicted"/>
<dbReference type="NCBIfam" id="TIGR00261">
    <property type="entry name" value="traB"/>
    <property type="match status" value="1"/>
</dbReference>
<name>A0A328PZZ4_9EURY</name>
<dbReference type="InterPro" id="IPR046345">
    <property type="entry name" value="TraB_PrgY-like"/>
</dbReference>
<dbReference type="OMA" id="IKPGSEM"/>
<dbReference type="AlphaFoldDB" id="A0A328PZZ4"/>
<dbReference type="GeneID" id="3854934"/>
<organism evidence="2 3">
    <name type="scientific">Methanosphaera stadtmanae</name>
    <dbReference type="NCBI Taxonomy" id="2317"/>
    <lineage>
        <taxon>Archaea</taxon>
        <taxon>Methanobacteriati</taxon>
        <taxon>Methanobacteriota</taxon>
        <taxon>Methanomada group</taxon>
        <taxon>Methanobacteria</taxon>
        <taxon>Methanobacteriales</taxon>
        <taxon>Methanobacteriaceae</taxon>
        <taxon>Methanosphaera</taxon>
    </lineage>
</organism>
<sequence>MDNEENNTESDRIFTKPPIIRFSHIQQNIQEETDETEIIQPISKSSLEIVATAHISDKSVESVRKTIYEKKPEIVAIELDLGRYQGLVDESRGIKREEKFDLKSLLKSSNLTVTIVSAFLSHMQKKMGEEVGVKPGSEMLEASKIAREVNADIALIDRNIQTTLKRTISGMSLKEKLSFVWDLIKSFIFSDDEDESFKEEVEQLKQEDTIKEVMDFFKEASPGGYNALVHERDAYMAHHLKSLEDKNVVAVVGAGHKNGITTYLNNPDTIPPIDSLTQIKESRFSIIQIILYLIPILFIVVFVGAYIQGLNIGEGIITYLIFAGGGALIGSLLSGSKIQSALVGMVVAPVTVIHPLLAAGWFSGLVEGKLRKVGFDDLAELADFESFKDLWHNKLFRVILVVLGTNIGCTIGFLITLNNVFVPYIHVIFGI</sequence>
<protein>
    <submittedName>
        <fullName evidence="2">Conjugal transfer protein TraB</fullName>
    </submittedName>
</protein>
<feature type="transmembrane region" description="Helical" evidence="1">
    <location>
        <begin position="289"/>
        <end position="310"/>
    </location>
</feature>
<feature type="transmembrane region" description="Helical" evidence="1">
    <location>
        <begin position="395"/>
        <end position="417"/>
    </location>
</feature>
<dbReference type="CDD" id="cd14726">
    <property type="entry name" value="TraB_PrgY-like"/>
    <property type="match status" value="1"/>
</dbReference>
<keyword evidence="1" id="KW-0472">Membrane</keyword>
<feature type="transmembrane region" description="Helical" evidence="1">
    <location>
        <begin position="341"/>
        <end position="362"/>
    </location>
</feature>
<dbReference type="RefSeq" id="WP_011405897.1">
    <property type="nucleotide sequence ID" value="NZ_CATZXA010000010.1"/>
</dbReference>
<dbReference type="Pfam" id="PF01963">
    <property type="entry name" value="TraB_PrgY_gumN"/>
    <property type="match status" value="1"/>
</dbReference>
<dbReference type="InterPro" id="IPR002816">
    <property type="entry name" value="TraB/PrgY/GumN_fam"/>
</dbReference>
<evidence type="ECO:0000256" key="1">
    <source>
        <dbReference type="SAM" id="Phobius"/>
    </source>
</evidence>
<keyword evidence="1" id="KW-0812">Transmembrane</keyword>
<evidence type="ECO:0000313" key="3">
    <source>
        <dbReference type="Proteomes" id="UP000248557"/>
    </source>
</evidence>
<dbReference type="InterPro" id="IPR005230">
    <property type="entry name" value="TraB_bac"/>
</dbReference>
<keyword evidence="1" id="KW-1133">Transmembrane helix</keyword>
<dbReference type="PANTHER" id="PTHR21530">
    <property type="entry name" value="PHEROMONE SHUTDOWN PROTEIN"/>
    <property type="match status" value="1"/>
</dbReference>
<dbReference type="EMBL" id="NGJK01000016">
    <property type="protein sequence ID" value="RAP03562.1"/>
    <property type="molecule type" value="Genomic_DNA"/>
</dbReference>
<dbReference type="Proteomes" id="UP000248557">
    <property type="component" value="Unassembled WGS sequence"/>
</dbReference>